<dbReference type="GO" id="GO:0046872">
    <property type="term" value="F:metal ion binding"/>
    <property type="evidence" value="ECO:0007669"/>
    <property type="project" value="UniProtKB-KW"/>
</dbReference>
<dbReference type="EC" id="5.1.3.1" evidence="3"/>
<dbReference type="EMBL" id="CACRTR010000023">
    <property type="protein sequence ID" value="VYU74739.1"/>
    <property type="molecule type" value="Genomic_DNA"/>
</dbReference>
<dbReference type="GO" id="GO:0004750">
    <property type="term" value="F:D-ribulose-phosphate 3-epimerase activity"/>
    <property type="evidence" value="ECO:0007669"/>
    <property type="project" value="UniProtKB-EC"/>
</dbReference>
<dbReference type="SUPFAM" id="SSF51366">
    <property type="entry name" value="Ribulose-phoshate binding barrel"/>
    <property type="match status" value="1"/>
</dbReference>
<organism evidence="3">
    <name type="scientific">Eubacterium limosum</name>
    <dbReference type="NCBI Taxonomy" id="1736"/>
    <lineage>
        <taxon>Bacteria</taxon>
        <taxon>Bacillati</taxon>
        <taxon>Bacillota</taxon>
        <taxon>Clostridia</taxon>
        <taxon>Eubacteriales</taxon>
        <taxon>Eubacteriaceae</taxon>
        <taxon>Eubacterium</taxon>
    </lineage>
</organism>
<evidence type="ECO:0000313" key="3">
    <source>
        <dbReference type="EMBL" id="VYU74739.1"/>
    </source>
</evidence>
<dbReference type="AlphaFoldDB" id="A0A6N3HG05"/>
<dbReference type="InterPro" id="IPR000056">
    <property type="entry name" value="Ribul_P_3_epim-like"/>
</dbReference>
<dbReference type="Pfam" id="PF00834">
    <property type="entry name" value="Ribul_P_3_epim"/>
    <property type="match status" value="1"/>
</dbReference>
<name>A0A6N3HG05_EUBLI</name>
<gene>
    <name evidence="3" type="primary">rpe_1</name>
    <name evidence="3" type="ORF">ELLFYP34_01166</name>
</gene>
<dbReference type="InterPro" id="IPR013785">
    <property type="entry name" value="Aldolase_TIM"/>
</dbReference>
<sequence length="200" mass="22454">MQNYIIPSLASANQLCLGTEAELVEQKGYSELHLDIEDGNFIHNITFGERTLLSLRNVSPLHFNVHLMVTEPVAYLPLLKKLSPCSVFFHAESTQHIAEFLSLFEENNITVGLAFLPFTALNNYAYLIQRCHSILLMTSEPDGKNQCFIDTMVDKIKKASQDFPQQAIWTDGGISFNRAKTLLSAGVKKVVIGRDFFSNL</sequence>
<dbReference type="GO" id="GO:0005975">
    <property type="term" value="P:carbohydrate metabolic process"/>
    <property type="evidence" value="ECO:0007669"/>
    <property type="project" value="InterPro"/>
</dbReference>
<evidence type="ECO:0000256" key="2">
    <source>
        <dbReference type="ARBA" id="ARBA00023235"/>
    </source>
</evidence>
<dbReference type="PROSITE" id="PS01085">
    <property type="entry name" value="RIBUL_P_3_EPIMER_1"/>
    <property type="match status" value="1"/>
</dbReference>
<protein>
    <submittedName>
        <fullName evidence="3">Ribulose-phosphate 3-epimerase</fullName>
        <ecNumber evidence="3">5.1.3.1</ecNumber>
    </submittedName>
</protein>
<dbReference type="Gene3D" id="3.20.20.70">
    <property type="entry name" value="Aldolase class I"/>
    <property type="match status" value="1"/>
</dbReference>
<evidence type="ECO:0000256" key="1">
    <source>
        <dbReference type="ARBA" id="ARBA00022723"/>
    </source>
</evidence>
<dbReference type="InterPro" id="IPR011060">
    <property type="entry name" value="RibuloseP-bd_barrel"/>
</dbReference>
<dbReference type="PROSITE" id="PS01086">
    <property type="entry name" value="RIBUL_P_3_EPIMER_2"/>
    <property type="match status" value="1"/>
</dbReference>
<accession>A0A6N3HG05</accession>
<keyword evidence="1" id="KW-0479">Metal-binding</keyword>
<reference evidence="3" key="1">
    <citation type="submission" date="2019-11" db="EMBL/GenBank/DDBJ databases">
        <authorList>
            <person name="Feng L."/>
        </authorList>
    </citation>
    <scope>NUCLEOTIDE SEQUENCE</scope>
    <source>
        <strain evidence="3">ElimosumLFYP34</strain>
    </source>
</reference>
<keyword evidence="2 3" id="KW-0413">Isomerase</keyword>
<dbReference type="PANTHER" id="PTHR11749">
    <property type="entry name" value="RIBULOSE-5-PHOSPHATE-3-EPIMERASE"/>
    <property type="match status" value="1"/>
</dbReference>
<proteinExistence type="predicted"/>